<dbReference type="PANTHER" id="PTHR23250:SF3">
    <property type="entry name" value="FISH-EGG LECTIN-LIKE ISOFORM X1-RELATED"/>
    <property type="match status" value="1"/>
</dbReference>
<evidence type="ECO:0000313" key="4">
    <source>
        <dbReference type="Proteomes" id="UP000695022"/>
    </source>
</evidence>
<dbReference type="RefSeq" id="XP_014661372.1">
    <property type="nucleotide sequence ID" value="XM_014805886.1"/>
</dbReference>
<sequence>MGGEPASSVRERLTHAQPQQRELSITRKKNGGSAGSDWKFMGTVFTHVSSGNNSLWGVNNAGAIYHRSGISDATPYGTRWDRVAGSLLQVSVNSVNNEVWGINANSVVYRRRGITATNHMGTSWQAIDFIEAKWVSVGQAGVWTTSNTNEVFYRTGTGNGVGGEGIDDTHGNGTEWQRVPGSLTQVSVSSASNYVWGLNGQSVYRRMF</sequence>
<name>A0ABM1DN51_PRICU</name>
<dbReference type="InterPro" id="IPR051513">
    <property type="entry name" value="Tectonin_beta-prop"/>
</dbReference>
<accession>A0ABM1DN51</accession>
<evidence type="ECO:0000256" key="2">
    <source>
        <dbReference type="ARBA" id="ARBA00038331"/>
    </source>
</evidence>
<feature type="region of interest" description="Disordered" evidence="3">
    <location>
        <begin position="1"/>
        <end position="34"/>
    </location>
</feature>
<organism evidence="4 5">
    <name type="scientific">Priapulus caudatus</name>
    <name type="common">Priapulid worm</name>
    <dbReference type="NCBI Taxonomy" id="37621"/>
    <lineage>
        <taxon>Eukaryota</taxon>
        <taxon>Metazoa</taxon>
        <taxon>Ecdysozoa</taxon>
        <taxon>Scalidophora</taxon>
        <taxon>Priapulida</taxon>
        <taxon>Priapulimorpha</taxon>
        <taxon>Priapulimorphida</taxon>
        <taxon>Priapulidae</taxon>
        <taxon>Priapulus</taxon>
    </lineage>
</organism>
<proteinExistence type="inferred from homology"/>
<dbReference type="PANTHER" id="PTHR23250">
    <property type="entry name" value="DYSFERLIN-RELATED"/>
    <property type="match status" value="1"/>
</dbReference>
<keyword evidence="4" id="KW-1185">Reference proteome</keyword>
<dbReference type="Proteomes" id="UP000695022">
    <property type="component" value="Unplaced"/>
</dbReference>
<keyword evidence="1" id="KW-0430">Lectin</keyword>
<reference evidence="5" key="1">
    <citation type="submission" date="2025-08" db="UniProtKB">
        <authorList>
            <consortium name="RefSeq"/>
        </authorList>
    </citation>
    <scope>IDENTIFICATION</scope>
</reference>
<dbReference type="SMART" id="SM00706">
    <property type="entry name" value="TECPR"/>
    <property type="match status" value="4"/>
</dbReference>
<dbReference type="GeneID" id="106804617"/>
<evidence type="ECO:0000313" key="5">
    <source>
        <dbReference type="RefSeq" id="XP_014661372.1"/>
    </source>
</evidence>
<gene>
    <name evidence="5" type="primary">LOC106804617</name>
</gene>
<evidence type="ECO:0000256" key="1">
    <source>
        <dbReference type="ARBA" id="ARBA00022734"/>
    </source>
</evidence>
<evidence type="ECO:0000256" key="3">
    <source>
        <dbReference type="SAM" id="MobiDB-lite"/>
    </source>
</evidence>
<comment type="similarity">
    <text evidence="2">Belongs to the tectonin family.</text>
</comment>
<dbReference type="Pfam" id="PF19193">
    <property type="entry name" value="Tectonin"/>
    <property type="match status" value="1"/>
</dbReference>
<protein>
    <submittedName>
        <fullName evidence="5">Tectonin-1-like</fullName>
    </submittedName>
</protein>
<dbReference type="InterPro" id="IPR006624">
    <property type="entry name" value="Beta-propeller_rpt_TECPR"/>
</dbReference>